<proteinExistence type="predicted"/>
<feature type="region of interest" description="Disordered" evidence="1">
    <location>
        <begin position="1"/>
        <end position="38"/>
    </location>
</feature>
<sequence length="436" mass="46691">MDLLADYGSDEEKEAATTAKDIKLTDVKPSPPAAVRPKAKKVIDYSALTSFKNLPAPFASPSESATSGKHDHHDQEDAGEAPLKQKALEAAANRRKRKAVGLLSALPKPKRVSHEEEVLRVKLTAADKAGKNGREEQAAAGGAEGVEGERRRGGQVDEDEEEEDGHEDVIFGNGGGLPAADADADRGDDGGEEEKKSVSKDKGTVLDSGFFTLVDPDYGDDDEQDDEPQQPQPQPTLPPGPSLPSHPLIPTAVASSSSASAAAAAGGPLEGPSLPVAAGHMGMPPLAPPMAWGDPAAMMGMGMAMGVAASDPWADQPDEKKAPRYGELPVDMRKFENVQTINADDLRDKDWRLKNSVAEGAKGVLGMGREKAPWNAKYYDPNSGSTLMSHDPTKHQKRKHQIGYLAHEAQERELELFEATAHTRQSKYQTQMKYGW</sequence>
<feature type="compositionally biased region" description="Basic and acidic residues" evidence="1">
    <location>
        <begin position="128"/>
        <end position="137"/>
    </location>
</feature>
<dbReference type="PANTHER" id="PTHR13621">
    <property type="entry name" value="PROLINE-RICH PROTEIN PRCC"/>
    <property type="match status" value="1"/>
</dbReference>
<keyword evidence="3" id="KW-1185">Reference proteome</keyword>
<dbReference type="STRING" id="1169540.A0A0G4EMR3"/>
<dbReference type="AlphaFoldDB" id="A0A0G4EMR3"/>
<dbReference type="PANTHER" id="PTHR13621:SF2">
    <property type="entry name" value="PROLINE-RICH PROTEIN PRCC"/>
    <property type="match status" value="1"/>
</dbReference>
<dbReference type="EMBL" id="CDMY01000271">
    <property type="protein sequence ID" value="CEL98461.1"/>
    <property type="molecule type" value="Genomic_DNA"/>
</dbReference>
<feature type="compositionally biased region" description="Basic and acidic residues" evidence="1">
    <location>
        <begin position="183"/>
        <end position="204"/>
    </location>
</feature>
<evidence type="ECO:0000313" key="2">
    <source>
        <dbReference type="EMBL" id="CEL98461.1"/>
    </source>
</evidence>
<dbReference type="InterPro" id="IPR018800">
    <property type="entry name" value="PRCC"/>
</dbReference>
<dbReference type="InParanoid" id="A0A0G4EMR3"/>
<evidence type="ECO:0000256" key="1">
    <source>
        <dbReference type="SAM" id="MobiDB-lite"/>
    </source>
</evidence>
<dbReference type="GO" id="GO:0005634">
    <property type="term" value="C:nucleus"/>
    <property type="evidence" value="ECO:0007669"/>
    <property type="project" value="TreeGrafter"/>
</dbReference>
<feature type="region of interest" description="Disordered" evidence="1">
    <location>
        <begin position="53"/>
        <end position="255"/>
    </location>
</feature>
<dbReference type="VEuPathDB" id="CryptoDB:Vbra_5247"/>
<dbReference type="Proteomes" id="UP000041254">
    <property type="component" value="Unassembled WGS sequence"/>
</dbReference>
<feature type="compositionally biased region" description="Pro residues" evidence="1">
    <location>
        <begin position="230"/>
        <end position="244"/>
    </location>
</feature>
<accession>A0A0G4EMR3</accession>
<gene>
    <name evidence="2" type="ORF">Vbra_5247</name>
</gene>
<protein>
    <submittedName>
        <fullName evidence="2">Uncharacterized protein</fullName>
    </submittedName>
</protein>
<name>A0A0G4EMR3_VITBC</name>
<organism evidence="2 3">
    <name type="scientific">Vitrella brassicaformis (strain CCMP3155)</name>
    <dbReference type="NCBI Taxonomy" id="1169540"/>
    <lineage>
        <taxon>Eukaryota</taxon>
        <taxon>Sar</taxon>
        <taxon>Alveolata</taxon>
        <taxon>Colpodellida</taxon>
        <taxon>Vitrellaceae</taxon>
        <taxon>Vitrella</taxon>
    </lineage>
</organism>
<feature type="compositionally biased region" description="Acidic residues" evidence="1">
    <location>
        <begin position="156"/>
        <end position="166"/>
    </location>
</feature>
<dbReference type="OrthoDB" id="206969at2759"/>
<reference evidence="2 3" key="1">
    <citation type="submission" date="2014-11" db="EMBL/GenBank/DDBJ databases">
        <authorList>
            <person name="Zhu J."/>
            <person name="Qi W."/>
            <person name="Song R."/>
        </authorList>
    </citation>
    <scope>NUCLEOTIDE SEQUENCE [LARGE SCALE GENOMIC DNA]</scope>
</reference>
<evidence type="ECO:0000313" key="3">
    <source>
        <dbReference type="Proteomes" id="UP000041254"/>
    </source>
</evidence>
<feature type="compositionally biased region" description="Acidic residues" evidence="1">
    <location>
        <begin position="217"/>
        <end position="228"/>
    </location>
</feature>
<dbReference type="Pfam" id="PF10253">
    <property type="entry name" value="PRCC"/>
    <property type="match status" value="1"/>
</dbReference>